<dbReference type="GeneID" id="30205794"/>
<gene>
    <name evidence="2" type="ORF">I302_102702</name>
</gene>
<feature type="signal peptide" evidence="1">
    <location>
        <begin position="1"/>
        <end position="20"/>
    </location>
</feature>
<reference evidence="2" key="2">
    <citation type="submission" date="2024-02" db="EMBL/GenBank/DDBJ databases">
        <title>Comparative genomics of Cryptococcus and Kwoniella reveals pathogenesis evolution and contrasting modes of karyotype evolution via chromosome fusion or intercentromeric recombination.</title>
        <authorList>
            <person name="Coelho M.A."/>
            <person name="David-Palma M."/>
            <person name="Shea T."/>
            <person name="Bowers K."/>
            <person name="McGinley-Smith S."/>
            <person name="Mohammad A.W."/>
            <person name="Gnirke A."/>
            <person name="Yurkov A.M."/>
            <person name="Nowrousian M."/>
            <person name="Sun S."/>
            <person name="Cuomo C.A."/>
            <person name="Heitman J."/>
        </authorList>
    </citation>
    <scope>NUCLEOTIDE SEQUENCE</scope>
    <source>
        <strain evidence="2">CBS 10118</strain>
    </source>
</reference>
<organism evidence="2 3">
    <name type="scientific">Kwoniella bestiolae CBS 10118</name>
    <dbReference type="NCBI Taxonomy" id="1296100"/>
    <lineage>
        <taxon>Eukaryota</taxon>
        <taxon>Fungi</taxon>
        <taxon>Dikarya</taxon>
        <taxon>Basidiomycota</taxon>
        <taxon>Agaricomycotina</taxon>
        <taxon>Tremellomycetes</taxon>
        <taxon>Tremellales</taxon>
        <taxon>Cryptococcaceae</taxon>
        <taxon>Kwoniella</taxon>
    </lineage>
</organism>
<protein>
    <submittedName>
        <fullName evidence="2">Uncharacterized protein</fullName>
    </submittedName>
</protein>
<name>A0AAJ8K428_9TREE</name>
<reference evidence="2" key="1">
    <citation type="submission" date="2013-07" db="EMBL/GenBank/DDBJ databases">
        <authorList>
            <consortium name="The Broad Institute Genome Sequencing Platform"/>
            <person name="Cuomo C."/>
            <person name="Litvintseva A."/>
            <person name="Chen Y."/>
            <person name="Heitman J."/>
            <person name="Sun S."/>
            <person name="Springer D."/>
            <person name="Dromer F."/>
            <person name="Young S.K."/>
            <person name="Zeng Q."/>
            <person name="Gargeya S."/>
            <person name="Fitzgerald M."/>
            <person name="Abouelleil A."/>
            <person name="Alvarado L."/>
            <person name="Berlin A.M."/>
            <person name="Chapman S.B."/>
            <person name="Dewar J."/>
            <person name="Goldberg J."/>
            <person name="Griggs A."/>
            <person name="Gujja S."/>
            <person name="Hansen M."/>
            <person name="Howarth C."/>
            <person name="Imamovic A."/>
            <person name="Larimer J."/>
            <person name="McCowan C."/>
            <person name="Murphy C."/>
            <person name="Pearson M."/>
            <person name="Priest M."/>
            <person name="Roberts A."/>
            <person name="Saif S."/>
            <person name="Shea T."/>
            <person name="Sykes S."/>
            <person name="Wortman J."/>
            <person name="Nusbaum C."/>
            <person name="Birren B."/>
        </authorList>
    </citation>
    <scope>NUCLEOTIDE SEQUENCE</scope>
    <source>
        <strain evidence="2">CBS 10118</strain>
    </source>
</reference>
<dbReference type="EMBL" id="CP144541">
    <property type="protein sequence ID" value="WVW80716.1"/>
    <property type="molecule type" value="Genomic_DNA"/>
</dbReference>
<dbReference type="Proteomes" id="UP000092730">
    <property type="component" value="Chromosome 1"/>
</dbReference>
<evidence type="ECO:0000313" key="3">
    <source>
        <dbReference type="Proteomes" id="UP000092730"/>
    </source>
</evidence>
<sequence>MQLPFYTLLALATATSLVSADYFANFFTDEHCTQDGSIGFDMTNPGCFAWRGAHSVYIPKTILDGTVTSYRFISGSCGSDTCRK</sequence>
<dbReference type="RefSeq" id="XP_065725613.1">
    <property type="nucleotide sequence ID" value="XM_065869541.1"/>
</dbReference>
<keyword evidence="1" id="KW-0732">Signal</keyword>
<proteinExistence type="predicted"/>
<keyword evidence="3" id="KW-1185">Reference proteome</keyword>
<feature type="chain" id="PRO_5042559751" evidence="1">
    <location>
        <begin position="21"/>
        <end position="84"/>
    </location>
</feature>
<accession>A0AAJ8K428</accession>
<evidence type="ECO:0000256" key="1">
    <source>
        <dbReference type="SAM" id="SignalP"/>
    </source>
</evidence>
<dbReference type="KEGG" id="kbi:30205794"/>
<dbReference type="AlphaFoldDB" id="A0AAJ8K428"/>
<evidence type="ECO:0000313" key="2">
    <source>
        <dbReference type="EMBL" id="WVW80716.1"/>
    </source>
</evidence>